<organism evidence="1">
    <name type="scientific">marine sediment metagenome</name>
    <dbReference type="NCBI Taxonomy" id="412755"/>
    <lineage>
        <taxon>unclassified sequences</taxon>
        <taxon>metagenomes</taxon>
        <taxon>ecological metagenomes</taxon>
    </lineage>
</organism>
<reference evidence="1" key="1">
    <citation type="journal article" date="2015" name="Nature">
        <title>Complex archaea that bridge the gap between prokaryotes and eukaryotes.</title>
        <authorList>
            <person name="Spang A."/>
            <person name="Saw J.H."/>
            <person name="Jorgensen S.L."/>
            <person name="Zaremba-Niedzwiedzka K."/>
            <person name="Martijn J."/>
            <person name="Lind A.E."/>
            <person name="van Eijk R."/>
            <person name="Schleper C."/>
            <person name="Guy L."/>
            <person name="Ettema T.J."/>
        </authorList>
    </citation>
    <scope>NUCLEOTIDE SEQUENCE</scope>
</reference>
<sequence length="77" mass="8281">MNATTLVGCTFDGAEYHAEHCPEPRTCETEHGAIFASSESQCSDPACDRCGEAIEGTVIIHGTRTDYCEYCSTTLAD</sequence>
<protein>
    <submittedName>
        <fullName evidence="1">Uncharacterized protein</fullName>
    </submittedName>
</protein>
<dbReference type="AlphaFoldDB" id="A0A0F8ZX54"/>
<gene>
    <name evidence="1" type="ORF">LCGC14_2918250</name>
</gene>
<comment type="caution">
    <text evidence="1">The sequence shown here is derived from an EMBL/GenBank/DDBJ whole genome shotgun (WGS) entry which is preliminary data.</text>
</comment>
<evidence type="ECO:0000313" key="1">
    <source>
        <dbReference type="EMBL" id="KKK71009.1"/>
    </source>
</evidence>
<name>A0A0F8ZX54_9ZZZZ</name>
<proteinExistence type="predicted"/>
<accession>A0A0F8ZX54</accession>
<dbReference type="EMBL" id="LAZR01057928">
    <property type="protein sequence ID" value="KKK71009.1"/>
    <property type="molecule type" value="Genomic_DNA"/>
</dbReference>